<keyword evidence="2" id="KW-1185">Reference proteome</keyword>
<evidence type="ECO:0000313" key="2">
    <source>
        <dbReference type="Proteomes" id="UP000222975"/>
    </source>
</evidence>
<dbReference type="EMBL" id="KU886223">
    <property type="protein sequence ID" value="ANH51497.1"/>
    <property type="molecule type" value="Genomic_DNA"/>
</dbReference>
<accession>A0A173GCX3</accession>
<name>A0A173GCX3_9CAUD</name>
<evidence type="ECO:0000313" key="1">
    <source>
        <dbReference type="EMBL" id="ANH51497.1"/>
    </source>
</evidence>
<gene>
    <name evidence="1" type="ORF">SIMMY50_35</name>
</gene>
<protein>
    <submittedName>
        <fullName evidence="1">Uncharacterized protein</fullName>
    </submittedName>
</protein>
<organism evidence="1 2">
    <name type="scientific">Erwinia phage vB_EamM_Simmy50</name>
    <dbReference type="NCBI Taxonomy" id="1815988"/>
    <lineage>
        <taxon>Viruses</taxon>
        <taxon>Duplodnaviria</taxon>
        <taxon>Heunggongvirae</taxon>
        <taxon>Uroviricota</taxon>
        <taxon>Caudoviricetes</taxon>
        <taxon>Chimalliviridae</taxon>
        <taxon>Agricanvirus</taxon>
        <taxon>Agricanvirus simmy50</taxon>
    </lineage>
</organism>
<proteinExistence type="predicted"/>
<sequence length="89" mass="10292">MHQFTPEMKETLNELERELAHIRLTQPNRINTLIKTKCFSLARKTKSPHVKRVLQSITATPLSVVKLEEVLKLYHEVDSGEVELSIQQV</sequence>
<reference evidence="2" key="1">
    <citation type="submission" date="2016-03" db="EMBL/GenBank/DDBJ databases">
        <authorList>
            <person name="Sharma R."/>
            <person name="Simister A.R."/>
            <person name="Berg J.A."/>
            <person name="Jensen G.L."/>
            <person name="Keele B.R."/>
            <person name="Ward M.E.H."/>
            <person name="Breakwell D.P."/>
            <person name="Hope S."/>
            <person name="Grose J.H."/>
        </authorList>
    </citation>
    <scope>NUCLEOTIDE SEQUENCE [LARGE SCALE GENOMIC DNA]</scope>
</reference>
<dbReference type="Proteomes" id="UP000222975">
    <property type="component" value="Segment"/>
</dbReference>